<comment type="caution">
    <text evidence="2">The sequence shown here is derived from an EMBL/GenBank/DDBJ whole genome shotgun (WGS) entry which is preliminary data.</text>
</comment>
<dbReference type="GO" id="GO:0006313">
    <property type="term" value="P:DNA transposition"/>
    <property type="evidence" value="ECO:0007669"/>
    <property type="project" value="InterPro"/>
</dbReference>
<organism evidence="2 3">
    <name type="scientific">Candidatus Methanoperedens nitratireducens</name>
    <dbReference type="NCBI Taxonomy" id="1392998"/>
    <lineage>
        <taxon>Archaea</taxon>
        <taxon>Methanobacteriati</taxon>
        <taxon>Methanobacteriota</taxon>
        <taxon>Stenosarchaea group</taxon>
        <taxon>Methanomicrobia</taxon>
        <taxon>Methanosarcinales</taxon>
        <taxon>ANME-2 cluster</taxon>
        <taxon>Candidatus Methanoperedentaceae</taxon>
        <taxon>Candidatus Methanoperedens</taxon>
    </lineage>
</organism>
<dbReference type="InterPro" id="IPR007069">
    <property type="entry name" value="Transposase_32"/>
</dbReference>
<dbReference type="AlphaFoldDB" id="A0A0P8C8D4"/>
<reference evidence="2 3" key="1">
    <citation type="submission" date="2015-09" db="EMBL/GenBank/DDBJ databases">
        <title>A metagenomics-based metabolic model of nitrate-dependent anaerobic oxidation of methane by Methanoperedens-like archaea.</title>
        <authorList>
            <person name="Arshad A."/>
            <person name="Speth D.R."/>
            <person name="De Graaf R.M."/>
            <person name="Op Den Camp H.J."/>
            <person name="Jetten M.S."/>
            <person name="Welte C.U."/>
        </authorList>
    </citation>
    <scope>NUCLEOTIDE SEQUENCE [LARGE SCALE GENOMIC DNA]</scope>
</reference>
<dbReference type="EMBL" id="LKCM01000182">
    <property type="protein sequence ID" value="KPQ43067.1"/>
    <property type="molecule type" value="Genomic_DNA"/>
</dbReference>
<gene>
    <name evidence="2" type="ORF">MPEBLZ_02373</name>
</gene>
<evidence type="ECO:0000259" key="1">
    <source>
        <dbReference type="Pfam" id="PF04986"/>
    </source>
</evidence>
<feature type="domain" description="Transposase IS801/IS1294" evidence="1">
    <location>
        <begin position="9"/>
        <end position="115"/>
    </location>
</feature>
<dbReference type="GO" id="GO:0004803">
    <property type="term" value="F:transposase activity"/>
    <property type="evidence" value="ECO:0007669"/>
    <property type="project" value="InterPro"/>
</dbReference>
<name>A0A0P8C8D4_9EURY</name>
<dbReference type="Proteomes" id="UP000050360">
    <property type="component" value="Unassembled WGS sequence"/>
</dbReference>
<accession>A0A0P8C8D4</accession>
<proteinExistence type="predicted"/>
<sequence>MLKKEMPRCRETDVFINLLFKNNPEGFVINGEHRFEKGEGWNMARYIGRYVKHPPIAESRIIAFDGEQVTFWYKDSETKQRKTVTMEKFEFIRLLLSHIPQNNFKIVRYVGVYSRRGYKHRQTEFHEGGIIFIKRSWREEIKKTFKYDPLICPYCETQMELIGTCFEGTESYPTEEPQPVEPPSDHKYSQHDRILFITSVIKSVIFPWPKPRFGFLSIF</sequence>
<dbReference type="GO" id="GO:0003677">
    <property type="term" value="F:DNA binding"/>
    <property type="evidence" value="ECO:0007669"/>
    <property type="project" value="InterPro"/>
</dbReference>
<protein>
    <submittedName>
        <fullName evidence="2">Putative transposase</fullName>
    </submittedName>
</protein>
<dbReference type="Pfam" id="PF04986">
    <property type="entry name" value="Y2_Tnp"/>
    <property type="match status" value="1"/>
</dbReference>
<evidence type="ECO:0000313" key="2">
    <source>
        <dbReference type="EMBL" id="KPQ43067.1"/>
    </source>
</evidence>
<evidence type="ECO:0000313" key="3">
    <source>
        <dbReference type="Proteomes" id="UP000050360"/>
    </source>
</evidence>